<evidence type="ECO:0000313" key="2">
    <source>
        <dbReference type="EnsemblMetazoa" id="Aqu2.1.28269_001"/>
    </source>
</evidence>
<dbReference type="EnsemblMetazoa" id="Aqu2.1.28269_001">
    <property type="protein sequence ID" value="Aqu2.1.28269_001"/>
    <property type="gene ID" value="Aqu2.1.28269"/>
</dbReference>
<proteinExistence type="predicted"/>
<sequence>MRRILINNFLSSWFKVGFLVMEDVGETGVSKTSSSSSSNAESDAEKL</sequence>
<dbReference type="InParanoid" id="A0A1X7UL88"/>
<organism evidence="2">
    <name type="scientific">Amphimedon queenslandica</name>
    <name type="common">Sponge</name>
    <dbReference type="NCBI Taxonomy" id="400682"/>
    <lineage>
        <taxon>Eukaryota</taxon>
        <taxon>Metazoa</taxon>
        <taxon>Porifera</taxon>
        <taxon>Demospongiae</taxon>
        <taxon>Heteroscleromorpha</taxon>
        <taxon>Haplosclerida</taxon>
        <taxon>Niphatidae</taxon>
        <taxon>Amphimedon</taxon>
    </lineage>
</organism>
<accession>A0A1X7UL88</accession>
<protein>
    <submittedName>
        <fullName evidence="2">Uncharacterized protein</fullName>
    </submittedName>
</protein>
<dbReference type="AlphaFoldDB" id="A0A1X7UL88"/>
<feature type="region of interest" description="Disordered" evidence="1">
    <location>
        <begin position="27"/>
        <end position="47"/>
    </location>
</feature>
<reference evidence="2" key="1">
    <citation type="submission" date="2017-05" db="UniProtKB">
        <authorList>
            <consortium name="EnsemblMetazoa"/>
        </authorList>
    </citation>
    <scope>IDENTIFICATION</scope>
</reference>
<name>A0A1X7UL88_AMPQE</name>
<evidence type="ECO:0000256" key="1">
    <source>
        <dbReference type="SAM" id="MobiDB-lite"/>
    </source>
</evidence>